<dbReference type="AlphaFoldDB" id="A0A0E9W7S1"/>
<sequence>MLMYRTAALEMKKSVDAFCVCVYIRAYICIDAMYRVEQCLFLSSAYVREVADFVLPY</sequence>
<proteinExistence type="predicted"/>
<reference evidence="1" key="2">
    <citation type="journal article" date="2015" name="Fish Shellfish Immunol.">
        <title>Early steps in the European eel (Anguilla anguilla)-Vibrio vulnificus interaction in the gills: Role of the RtxA13 toxin.</title>
        <authorList>
            <person name="Callol A."/>
            <person name="Pajuelo D."/>
            <person name="Ebbesson L."/>
            <person name="Teles M."/>
            <person name="MacKenzie S."/>
            <person name="Amaro C."/>
        </authorList>
    </citation>
    <scope>NUCLEOTIDE SEQUENCE</scope>
</reference>
<accession>A0A0E9W7S1</accession>
<organism evidence="1">
    <name type="scientific">Anguilla anguilla</name>
    <name type="common">European freshwater eel</name>
    <name type="synonym">Muraena anguilla</name>
    <dbReference type="NCBI Taxonomy" id="7936"/>
    <lineage>
        <taxon>Eukaryota</taxon>
        <taxon>Metazoa</taxon>
        <taxon>Chordata</taxon>
        <taxon>Craniata</taxon>
        <taxon>Vertebrata</taxon>
        <taxon>Euteleostomi</taxon>
        <taxon>Actinopterygii</taxon>
        <taxon>Neopterygii</taxon>
        <taxon>Teleostei</taxon>
        <taxon>Anguilliformes</taxon>
        <taxon>Anguillidae</taxon>
        <taxon>Anguilla</taxon>
    </lineage>
</organism>
<dbReference type="EMBL" id="GBXM01023049">
    <property type="protein sequence ID" value="JAH85528.1"/>
    <property type="molecule type" value="Transcribed_RNA"/>
</dbReference>
<evidence type="ECO:0000313" key="1">
    <source>
        <dbReference type="EMBL" id="JAH85528.1"/>
    </source>
</evidence>
<name>A0A0E9W7S1_ANGAN</name>
<protein>
    <submittedName>
        <fullName evidence="1">Uncharacterized protein</fullName>
    </submittedName>
</protein>
<reference evidence="1" key="1">
    <citation type="submission" date="2014-11" db="EMBL/GenBank/DDBJ databases">
        <authorList>
            <person name="Amaro Gonzalez C."/>
        </authorList>
    </citation>
    <scope>NUCLEOTIDE SEQUENCE</scope>
</reference>